<proteinExistence type="inferred from homology"/>
<dbReference type="PRINTS" id="PR00081">
    <property type="entry name" value="GDHRDH"/>
</dbReference>
<dbReference type="GO" id="GO:0008206">
    <property type="term" value="P:bile acid metabolic process"/>
    <property type="evidence" value="ECO:0007669"/>
    <property type="project" value="UniProtKB-ARBA"/>
</dbReference>
<protein>
    <submittedName>
        <fullName evidence="5">SDR family oxidoreductase</fullName>
    </submittedName>
</protein>
<evidence type="ECO:0000256" key="3">
    <source>
        <dbReference type="RuleBase" id="RU000363"/>
    </source>
</evidence>
<dbReference type="PROSITE" id="PS00061">
    <property type="entry name" value="ADH_SHORT"/>
    <property type="match status" value="1"/>
</dbReference>
<evidence type="ECO:0000313" key="5">
    <source>
        <dbReference type="EMBL" id="HIQ81874.1"/>
    </source>
</evidence>
<dbReference type="SUPFAM" id="SSF51735">
    <property type="entry name" value="NAD(P)-binding Rossmann-fold domains"/>
    <property type="match status" value="1"/>
</dbReference>
<dbReference type="PANTHER" id="PTHR43669:SF3">
    <property type="entry name" value="ALCOHOL DEHYDROGENASE, PUTATIVE (AFU_ORTHOLOGUE AFUA_3G03445)-RELATED"/>
    <property type="match status" value="1"/>
</dbReference>
<dbReference type="FunFam" id="3.40.50.720:FF:000084">
    <property type="entry name" value="Short-chain dehydrogenase reductase"/>
    <property type="match status" value="1"/>
</dbReference>
<dbReference type="Pfam" id="PF00106">
    <property type="entry name" value="adh_short"/>
    <property type="match status" value="1"/>
</dbReference>
<gene>
    <name evidence="5" type="ORF">IAA52_02100</name>
</gene>
<name>A0A9D1CW44_9FIRM</name>
<evidence type="ECO:0000259" key="4">
    <source>
        <dbReference type="SMART" id="SM00822"/>
    </source>
</evidence>
<evidence type="ECO:0000256" key="1">
    <source>
        <dbReference type="ARBA" id="ARBA00006484"/>
    </source>
</evidence>
<dbReference type="EMBL" id="DVFZ01000023">
    <property type="protein sequence ID" value="HIQ81874.1"/>
    <property type="molecule type" value="Genomic_DNA"/>
</dbReference>
<dbReference type="InterPro" id="IPR020904">
    <property type="entry name" value="Sc_DH/Rdtase_CS"/>
</dbReference>
<dbReference type="InterPro" id="IPR036291">
    <property type="entry name" value="NAD(P)-bd_dom_sf"/>
</dbReference>
<feature type="domain" description="Ketoreductase" evidence="4">
    <location>
        <begin position="5"/>
        <end position="170"/>
    </location>
</feature>
<organism evidence="5 6">
    <name type="scientific">Candidatus Pullichristensenella stercorigallinarum</name>
    <dbReference type="NCBI Taxonomy" id="2840909"/>
    <lineage>
        <taxon>Bacteria</taxon>
        <taxon>Bacillati</taxon>
        <taxon>Bacillota</taxon>
        <taxon>Clostridia</taxon>
        <taxon>Candidatus Pullichristensenella</taxon>
    </lineage>
</organism>
<comment type="similarity">
    <text evidence="1 3">Belongs to the short-chain dehydrogenases/reductases (SDR) family.</text>
</comment>
<dbReference type="PANTHER" id="PTHR43669">
    <property type="entry name" value="5-KETO-D-GLUCONATE 5-REDUCTASE"/>
    <property type="match status" value="1"/>
</dbReference>
<dbReference type="InterPro" id="IPR057326">
    <property type="entry name" value="KR_dom"/>
</dbReference>
<dbReference type="AlphaFoldDB" id="A0A9D1CW44"/>
<comment type="caution">
    <text evidence="5">The sequence shown here is derived from an EMBL/GenBank/DDBJ whole genome shotgun (WGS) entry which is preliminary data.</text>
</comment>
<reference evidence="5" key="2">
    <citation type="journal article" date="2021" name="PeerJ">
        <title>Extensive microbial diversity within the chicken gut microbiome revealed by metagenomics and culture.</title>
        <authorList>
            <person name="Gilroy R."/>
            <person name="Ravi A."/>
            <person name="Getino M."/>
            <person name="Pursley I."/>
            <person name="Horton D.L."/>
            <person name="Alikhan N.F."/>
            <person name="Baker D."/>
            <person name="Gharbi K."/>
            <person name="Hall N."/>
            <person name="Watson M."/>
            <person name="Adriaenssens E.M."/>
            <person name="Foster-Nyarko E."/>
            <person name="Jarju S."/>
            <person name="Secka A."/>
            <person name="Antonio M."/>
            <person name="Oren A."/>
            <person name="Chaudhuri R.R."/>
            <person name="La Ragione R."/>
            <person name="Hildebrand F."/>
            <person name="Pallen M.J."/>
        </authorList>
    </citation>
    <scope>NUCLEOTIDE SEQUENCE</scope>
    <source>
        <strain evidence="5">ChiSjej6B24-2974</strain>
    </source>
</reference>
<dbReference type="InterPro" id="IPR002347">
    <property type="entry name" value="SDR_fam"/>
</dbReference>
<dbReference type="PRINTS" id="PR00080">
    <property type="entry name" value="SDRFAMILY"/>
</dbReference>
<dbReference type="GO" id="GO:0016491">
    <property type="term" value="F:oxidoreductase activity"/>
    <property type="evidence" value="ECO:0007669"/>
    <property type="project" value="UniProtKB-KW"/>
</dbReference>
<dbReference type="SMART" id="SM00822">
    <property type="entry name" value="PKS_KR"/>
    <property type="match status" value="1"/>
</dbReference>
<sequence length="234" mass="24699">MLRGKTALVTGAGGGIGREIAVRIKAAGANVAICGRNAEKLRETALAIGGALELPGDLLDVEYAQSCVDKTAAAFGGLDILVNNAGVALSKPFEETSLEEFERVMDTNVRAPFVVSQRALPYLRRAQGRIINIASVVAHKGYPLQSAYAASKHALLGLSKSMANELYKDGVRVHVVSPGGVYTDMAKVARPDLEPDGLITAGEIAGTVMFLLSLDKNAVVDEICLHRQGKEPFA</sequence>
<dbReference type="CDD" id="cd05233">
    <property type="entry name" value="SDR_c"/>
    <property type="match status" value="1"/>
</dbReference>
<evidence type="ECO:0000256" key="2">
    <source>
        <dbReference type="ARBA" id="ARBA00023002"/>
    </source>
</evidence>
<reference evidence="5" key="1">
    <citation type="submission" date="2020-10" db="EMBL/GenBank/DDBJ databases">
        <authorList>
            <person name="Gilroy R."/>
        </authorList>
    </citation>
    <scope>NUCLEOTIDE SEQUENCE</scope>
    <source>
        <strain evidence="5">ChiSjej6B24-2974</strain>
    </source>
</reference>
<dbReference type="Gene3D" id="3.40.50.720">
    <property type="entry name" value="NAD(P)-binding Rossmann-like Domain"/>
    <property type="match status" value="1"/>
</dbReference>
<keyword evidence="2" id="KW-0560">Oxidoreductase</keyword>
<evidence type="ECO:0000313" key="6">
    <source>
        <dbReference type="Proteomes" id="UP000824260"/>
    </source>
</evidence>
<accession>A0A9D1CW44</accession>
<dbReference type="Proteomes" id="UP000824260">
    <property type="component" value="Unassembled WGS sequence"/>
</dbReference>